<keyword evidence="1" id="KW-1133">Transmembrane helix</keyword>
<dbReference type="RefSeq" id="XP_019091111.1">
    <property type="nucleotide sequence ID" value="XM_019235566.1"/>
</dbReference>
<dbReference type="GeneID" id="104743864"/>
<evidence type="ECO:0000313" key="3">
    <source>
        <dbReference type="RefSeq" id="XP_019091111.1"/>
    </source>
</evidence>
<organism evidence="2 3">
    <name type="scientific">Camelina sativa</name>
    <name type="common">False flax</name>
    <name type="synonym">Myagrum sativum</name>
    <dbReference type="NCBI Taxonomy" id="90675"/>
    <lineage>
        <taxon>Eukaryota</taxon>
        <taxon>Viridiplantae</taxon>
        <taxon>Streptophyta</taxon>
        <taxon>Embryophyta</taxon>
        <taxon>Tracheophyta</taxon>
        <taxon>Spermatophyta</taxon>
        <taxon>Magnoliopsida</taxon>
        <taxon>eudicotyledons</taxon>
        <taxon>Gunneridae</taxon>
        <taxon>Pentapetalae</taxon>
        <taxon>rosids</taxon>
        <taxon>malvids</taxon>
        <taxon>Brassicales</taxon>
        <taxon>Brassicaceae</taxon>
        <taxon>Camelineae</taxon>
        <taxon>Camelina</taxon>
    </lineage>
</organism>
<name>A0ABM1QWH3_CAMSA</name>
<proteinExistence type="predicted"/>
<feature type="transmembrane region" description="Helical" evidence="1">
    <location>
        <begin position="154"/>
        <end position="174"/>
    </location>
</feature>
<sequence>MEGPLLTEREDIKIDGDSLSNDEHNIDITVNEDSSSQPHEAKNVEWCNPCTESSVWFIELVMNLVQVVAAIFVTTQAKDEHPETVFLVWIIGYTCGCVAILLIELIVCVFSCVDEDTTDSLKNILKYFFVVWVVLLIWIYSSCLSSLYDNTHTQHFWCVMCGFCCFHLHSYGFAQLC</sequence>
<keyword evidence="1" id="KW-0812">Transmembrane</keyword>
<evidence type="ECO:0000256" key="1">
    <source>
        <dbReference type="SAM" id="Phobius"/>
    </source>
</evidence>
<dbReference type="Proteomes" id="UP000694864">
    <property type="component" value="Chromosome 14"/>
</dbReference>
<reference evidence="2" key="1">
    <citation type="journal article" date="2014" name="Nat. Commun.">
        <title>The emerging biofuel crop Camelina sativa retains a highly undifferentiated hexaploid genome structure.</title>
        <authorList>
            <person name="Kagale S."/>
            <person name="Koh C."/>
            <person name="Nixon J."/>
            <person name="Bollina V."/>
            <person name="Clarke W.E."/>
            <person name="Tuteja R."/>
            <person name="Spillane C."/>
            <person name="Robinson S.J."/>
            <person name="Links M.G."/>
            <person name="Clarke C."/>
            <person name="Higgins E.E."/>
            <person name="Huebert T."/>
            <person name="Sharpe A.G."/>
            <person name="Parkin I.A."/>
        </authorList>
    </citation>
    <scope>NUCLEOTIDE SEQUENCE [LARGE SCALE GENOMIC DNA]</scope>
    <source>
        <strain evidence="2">cv. DH55</strain>
    </source>
</reference>
<feature type="transmembrane region" description="Helical" evidence="1">
    <location>
        <begin position="55"/>
        <end position="74"/>
    </location>
</feature>
<accession>A0ABM1QWH3</accession>
<gene>
    <name evidence="3" type="primary">LOC104743864</name>
</gene>
<protein>
    <submittedName>
        <fullName evidence="3">Uncharacterized protein LOC104743864</fullName>
    </submittedName>
</protein>
<feature type="transmembrane region" description="Helical" evidence="1">
    <location>
        <begin position="125"/>
        <end position="148"/>
    </location>
</feature>
<keyword evidence="2" id="KW-1185">Reference proteome</keyword>
<evidence type="ECO:0000313" key="2">
    <source>
        <dbReference type="Proteomes" id="UP000694864"/>
    </source>
</evidence>
<dbReference type="PANTHER" id="PTHR46225">
    <property type="entry name" value="C3H4 TYPE ZINC FINGER PROTEIN"/>
    <property type="match status" value="1"/>
</dbReference>
<dbReference type="PANTHER" id="PTHR46225:SF13">
    <property type="entry name" value="E3 UBIQUITIN-PROTEIN LIGASE-RELATED"/>
    <property type="match status" value="1"/>
</dbReference>
<feature type="transmembrane region" description="Helical" evidence="1">
    <location>
        <begin position="86"/>
        <end position="113"/>
    </location>
</feature>
<keyword evidence="1" id="KW-0472">Membrane</keyword>
<reference evidence="3" key="2">
    <citation type="submission" date="2025-08" db="UniProtKB">
        <authorList>
            <consortium name="RefSeq"/>
        </authorList>
    </citation>
    <scope>IDENTIFICATION</scope>
    <source>
        <tissue evidence="3">Leaf</tissue>
    </source>
</reference>